<dbReference type="Proteomes" id="UP000325780">
    <property type="component" value="Unassembled WGS sequence"/>
</dbReference>
<dbReference type="SUPFAM" id="SSF56112">
    <property type="entry name" value="Protein kinase-like (PK-like)"/>
    <property type="match status" value="1"/>
</dbReference>
<gene>
    <name evidence="1" type="ORF">BDV25DRAFT_154759</name>
</gene>
<evidence type="ECO:0008006" key="3">
    <source>
        <dbReference type="Google" id="ProtNLM"/>
    </source>
</evidence>
<sequence length="516" mass="59960">MPQDQDHDILKPRRLLRGEITYAAAKEQDANILHALGYRDQKIKFFTHLYQNRELIKSLVAHHLGFASPDVCRVVDVEDWIHGSFNVCIRVDVVDPRGNGKQVMIRFPLPYRIGEELCPGNADEKVRCEAGTYAWLHENCSTVPIPHFYGFGLSSGKTFVGLDSLPFFTRVVQRLRRWLLQTLRYPVPSFYVQNHAQERVLLGTPYIVIEYIDPSEGKMLSETWEEGRFNPPWRANLFRGISRIMLTLAQIPLPKIGSFVVDDNGYVSLGNRPLTLEVQQLENENIPVDVQRNSTHTCVDSFIHDTLALHESRLRHQPNAVNSVEDGFYQTSALTVMRSIWSCFFRRSLRQGPFFLSLTDLNQTNIFVDSNWNIVRLIDLEWACSHPVEMIHPPHWLTGQAIDLIDADEYTTRHTEFMNSFAEEESKLDPQFRLYPIMKQGLENGTLWYSLALTSPSALFPIFYDHIQSRFSKTHDDPGFWRFTMPYWSFNTYEFIQQKVKDKEQYDVSLREAFQS</sequence>
<dbReference type="InterPro" id="IPR011009">
    <property type="entry name" value="Kinase-like_dom_sf"/>
</dbReference>
<dbReference type="PANTHER" id="PTHR21310:SF37">
    <property type="entry name" value="AMINOGLYCOSIDE PHOSPHOTRANSFERASE DOMAIN-CONTAINING PROTEIN"/>
    <property type="match status" value="1"/>
</dbReference>
<dbReference type="OrthoDB" id="3645574at2759"/>
<reference evidence="1 2" key="1">
    <citation type="submission" date="2019-04" db="EMBL/GenBank/DDBJ databases">
        <title>Friends and foes A comparative genomics study of 23 Aspergillus species from section Flavi.</title>
        <authorList>
            <consortium name="DOE Joint Genome Institute"/>
            <person name="Kjaerbolling I."/>
            <person name="Vesth T."/>
            <person name="Frisvad J.C."/>
            <person name="Nybo J.L."/>
            <person name="Theobald S."/>
            <person name="Kildgaard S."/>
            <person name="Isbrandt T."/>
            <person name="Kuo A."/>
            <person name="Sato A."/>
            <person name="Lyhne E.K."/>
            <person name="Kogle M.E."/>
            <person name="Wiebenga A."/>
            <person name="Kun R.S."/>
            <person name="Lubbers R.J."/>
            <person name="Makela M.R."/>
            <person name="Barry K."/>
            <person name="Chovatia M."/>
            <person name="Clum A."/>
            <person name="Daum C."/>
            <person name="Haridas S."/>
            <person name="He G."/>
            <person name="LaButti K."/>
            <person name="Lipzen A."/>
            <person name="Mondo S."/>
            <person name="Riley R."/>
            <person name="Salamov A."/>
            <person name="Simmons B.A."/>
            <person name="Magnuson J.K."/>
            <person name="Henrissat B."/>
            <person name="Mortensen U.H."/>
            <person name="Larsen T.O."/>
            <person name="Devries R.P."/>
            <person name="Grigoriev I.V."/>
            <person name="Machida M."/>
            <person name="Baker S.E."/>
            <person name="Andersen M.R."/>
        </authorList>
    </citation>
    <scope>NUCLEOTIDE SEQUENCE [LARGE SCALE GENOMIC DNA]</scope>
    <source>
        <strain evidence="1 2">IBT 18842</strain>
    </source>
</reference>
<organism evidence="1 2">
    <name type="scientific">Aspergillus avenaceus</name>
    <dbReference type="NCBI Taxonomy" id="36643"/>
    <lineage>
        <taxon>Eukaryota</taxon>
        <taxon>Fungi</taxon>
        <taxon>Dikarya</taxon>
        <taxon>Ascomycota</taxon>
        <taxon>Pezizomycotina</taxon>
        <taxon>Eurotiomycetes</taxon>
        <taxon>Eurotiomycetidae</taxon>
        <taxon>Eurotiales</taxon>
        <taxon>Aspergillaceae</taxon>
        <taxon>Aspergillus</taxon>
        <taxon>Aspergillus subgen. Circumdati</taxon>
    </lineage>
</organism>
<accession>A0A5N6TV61</accession>
<dbReference type="InterPro" id="IPR051678">
    <property type="entry name" value="AGP_Transferase"/>
</dbReference>
<dbReference type="EMBL" id="ML742099">
    <property type="protein sequence ID" value="KAE8150258.1"/>
    <property type="molecule type" value="Genomic_DNA"/>
</dbReference>
<proteinExistence type="predicted"/>
<dbReference type="AlphaFoldDB" id="A0A5N6TV61"/>
<evidence type="ECO:0000313" key="2">
    <source>
        <dbReference type="Proteomes" id="UP000325780"/>
    </source>
</evidence>
<dbReference type="PANTHER" id="PTHR21310">
    <property type="entry name" value="AMINOGLYCOSIDE PHOSPHOTRANSFERASE-RELATED-RELATED"/>
    <property type="match status" value="1"/>
</dbReference>
<name>A0A5N6TV61_ASPAV</name>
<keyword evidence="2" id="KW-1185">Reference proteome</keyword>
<evidence type="ECO:0000313" key="1">
    <source>
        <dbReference type="EMBL" id="KAE8150258.1"/>
    </source>
</evidence>
<protein>
    <recommendedName>
        <fullName evidence="3">Aminoglycoside phosphotransferase domain-containing protein</fullName>
    </recommendedName>
</protein>